<dbReference type="SUPFAM" id="SSF56925">
    <property type="entry name" value="OMPA-like"/>
    <property type="match status" value="1"/>
</dbReference>
<comment type="caution">
    <text evidence="2">The sequence shown here is derived from an EMBL/GenBank/DDBJ whole genome shotgun (WGS) entry which is preliminary data.</text>
</comment>
<keyword evidence="3" id="KW-1185">Reference proteome</keyword>
<dbReference type="InterPro" id="IPR011250">
    <property type="entry name" value="OMP/PagP_B-barrel"/>
</dbReference>
<evidence type="ECO:0000256" key="1">
    <source>
        <dbReference type="SAM" id="SignalP"/>
    </source>
</evidence>
<feature type="signal peptide" evidence="1">
    <location>
        <begin position="1"/>
        <end position="19"/>
    </location>
</feature>
<sequence>MRNLVVAAGLALFASGAMAADFGVGVSAKSDDGVIYVPIDFSDKFRLEPSLRYYKEERNDDPGFDSESDLLELGVGVFGKSKVTEAAQIYYGGRITYFDGSSKTGSSKTTVDGYGIAPTFGVEYVFGGHFSLGGEVAYAFEKTDSEDNSFFSNDIENETQGTQTRLIFRFMF</sequence>
<gene>
    <name evidence="2" type="ORF">ACFPN2_08115</name>
</gene>
<dbReference type="Gene3D" id="2.40.160.100">
    <property type="match status" value="1"/>
</dbReference>
<feature type="chain" id="PRO_5045062446" description="Outer membrane protein beta-barrel domain-containing protein" evidence="1">
    <location>
        <begin position="20"/>
        <end position="172"/>
    </location>
</feature>
<keyword evidence="1" id="KW-0732">Signal</keyword>
<evidence type="ECO:0008006" key="4">
    <source>
        <dbReference type="Google" id="ProtNLM"/>
    </source>
</evidence>
<proteinExistence type="predicted"/>
<dbReference type="RefSeq" id="WP_380596106.1">
    <property type="nucleotide sequence ID" value="NZ_JBHSDU010000003.1"/>
</dbReference>
<dbReference type="Proteomes" id="UP001595904">
    <property type="component" value="Unassembled WGS sequence"/>
</dbReference>
<evidence type="ECO:0000313" key="3">
    <source>
        <dbReference type="Proteomes" id="UP001595904"/>
    </source>
</evidence>
<organism evidence="2 3">
    <name type="scientific">Steroidobacter flavus</name>
    <dbReference type="NCBI Taxonomy" id="1842136"/>
    <lineage>
        <taxon>Bacteria</taxon>
        <taxon>Pseudomonadati</taxon>
        <taxon>Pseudomonadota</taxon>
        <taxon>Gammaproteobacteria</taxon>
        <taxon>Steroidobacterales</taxon>
        <taxon>Steroidobacteraceae</taxon>
        <taxon>Steroidobacter</taxon>
    </lineage>
</organism>
<name>A0ABV8SNP9_9GAMM</name>
<reference evidence="3" key="1">
    <citation type="journal article" date="2019" name="Int. J. Syst. Evol. Microbiol.">
        <title>The Global Catalogue of Microorganisms (GCM) 10K type strain sequencing project: providing services to taxonomists for standard genome sequencing and annotation.</title>
        <authorList>
            <consortium name="The Broad Institute Genomics Platform"/>
            <consortium name="The Broad Institute Genome Sequencing Center for Infectious Disease"/>
            <person name="Wu L."/>
            <person name="Ma J."/>
        </authorList>
    </citation>
    <scope>NUCLEOTIDE SEQUENCE [LARGE SCALE GENOMIC DNA]</scope>
    <source>
        <strain evidence="3">CGMCC 1.10759</strain>
    </source>
</reference>
<protein>
    <recommendedName>
        <fullName evidence="4">Outer membrane protein beta-barrel domain-containing protein</fullName>
    </recommendedName>
</protein>
<dbReference type="EMBL" id="JBHSDU010000003">
    <property type="protein sequence ID" value="MFC4309041.1"/>
    <property type="molecule type" value="Genomic_DNA"/>
</dbReference>
<dbReference type="InterPro" id="IPR053728">
    <property type="entry name" value="Alginate_Permeability_Chnl"/>
</dbReference>
<evidence type="ECO:0000313" key="2">
    <source>
        <dbReference type="EMBL" id="MFC4309041.1"/>
    </source>
</evidence>
<accession>A0ABV8SNP9</accession>